<evidence type="ECO:0000256" key="3">
    <source>
        <dbReference type="ARBA" id="ARBA00022737"/>
    </source>
</evidence>
<keyword evidence="2 7" id="KW-0479">Metal-binding</keyword>
<evidence type="ECO:0000259" key="9">
    <source>
        <dbReference type="PROSITE" id="PS51188"/>
    </source>
</evidence>
<dbReference type="PANTHER" id="PTHR43096:SF10">
    <property type="entry name" value="CHAPERONE PROTEIN DNAJ A6, CHLOROPLASTIC"/>
    <property type="match status" value="1"/>
</dbReference>
<dbReference type="CDD" id="cd06257">
    <property type="entry name" value="DnaJ"/>
    <property type="match status" value="1"/>
</dbReference>
<dbReference type="Gene3D" id="1.10.287.110">
    <property type="entry name" value="DnaJ domain"/>
    <property type="match status" value="1"/>
</dbReference>
<dbReference type="InterPro" id="IPR008971">
    <property type="entry name" value="HSP40/DnaJ_pept-bd"/>
</dbReference>
<dbReference type="PROSITE" id="PS50076">
    <property type="entry name" value="DNAJ_2"/>
    <property type="match status" value="1"/>
</dbReference>
<dbReference type="SUPFAM" id="SSF49493">
    <property type="entry name" value="HSP40/DnaJ peptide-binding domain"/>
    <property type="match status" value="2"/>
</dbReference>
<evidence type="ECO:0000313" key="10">
    <source>
        <dbReference type="EMBL" id="NRF71487.1"/>
    </source>
</evidence>
<dbReference type="InterPro" id="IPR036869">
    <property type="entry name" value="J_dom_sf"/>
</dbReference>
<dbReference type="Pfam" id="PF00226">
    <property type="entry name" value="DnaJ"/>
    <property type="match status" value="1"/>
</dbReference>
<dbReference type="InterPro" id="IPR036410">
    <property type="entry name" value="HSP_DnaJ_Cys-rich_dom_sf"/>
</dbReference>
<dbReference type="Gene3D" id="2.60.260.20">
    <property type="entry name" value="Urease metallochaperone UreE, N-terminal domain"/>
    <property type="match status" value="2"/>
</dbReference>
<protein>
    <submittedName>
        <fullName evidence="10">DnaJ domain-containing protein</fullName>
    </submittedName>
</protein>
<dbReference type="Proteomes" id="UP000737171">
    <property type="component" value="Unassembled WGS sequence"/>
</dbReference>
<feature type="domain" description="J" evidence="8">
    <location>
        <begin position="20"/>
        <end position="76"/>
    </location>
</feature>
<dbReference type="SMART" id="SM00271">
    <property type="entry name" value="DnaJ"/>
    <property type="match status" value="1"/>
</dbReference>
<keyword evidence="11" id="KW-1185">Reference proteome</keyword>
<dbReference type="EMBL" id="JABRWJ010000012">
    <property type="protein sequence ID" value="NRF71487.1"/>
    <property type="molecule type" value="Genomic_DNA"/>
</dbReference>
<dbReference type="InterPro" id="IPR001305">
    <property type="entry name" value="HSP_DnaJ_Cys-rich_dom"/>
</dbReference>
<evidence type="ECO:0000256" key="6">
    <source>
        <dbReference type="ARBA" id="ARBA00023016"/>
    </source>
</evidence>
<dbReference type="SUPFAM" id="SSF46565">
    <property type="entry name" value="Chaperone J-domain"/>
    <property type="match status" value="1"/>
</dbReference>
<feature type="zinc finger region" description="CR-type" evidence="7">
    <location>
        <begin position="106"/>
        <end position="183"/>
    </location>
</feature>
<keyword evidence="1" id="KW-0235">DNA replication</keyword>
<dbReference type="Pfam" id="PF01556">
    <property type="entry name" value="DnaJ_C"/>
    <property type="match status" value="1"/>
</dbReference>
<evidence type="ECO:0000256" key="1">
    <source>
        <dbReference type="ARBA" id="ARBA00022705"/>
    </source>
</evidence>
<evidence type="ECO:0000256" key="4">
    <source>
        <dbReference type="ARBA" id="ARBA00022771"/>
    </source>
</evidence>
<dbReference type="SUPFAM" id="SSF57938">
    <property type="entry name" value="DnaJ/Hsp40 cysteine-rich domain"/>
    <property type="match status" value="1"/>
</dbReference>
<evidence type="ECO:0000313" key="11">
    <source>
        <dbReference type="Proteomes" id="UP000737171"/>
    </source>
</evidence>
<proteinExistence type="predicted"/>
<evidence type="ECO:0000256" key="7">
    <source>
        <dbReference type="PROSITE-ProRule" id="PRU00546"/>
    </source>
</evidence>
<name>A0ABX2ES72_9BURK</name>
<dbReference type="CDD" id="cd10719">
    <property type="entry name" value="DnaJ_zf"/>
    <property type="match status" value="1"/>
</dbReference>
<dbReference type="PROSITE" id="PS51188">
    <property type="entry name" value="ZF_CR"/>
    <property type="match status" value="1"/>
</dbReference>
<reference evidence="10 11" key="1">
    <citation type="submission" date="2020-05" db="EMBL/GenBank/DDBJ databases">
        <title>Aquincola sp. isolate from soil.</title>
        <authorList>
            <person name="Han J."/>
            <person name="Kim D.-U."/>
        </authorList>
    </citation>
    <scope>NUCLEOTIDE SEQUENCE [LARGE SCALE GENOMIC DNA]</scope>
    <source>
        <strain evidence="10 11">S2</strain>
    </source>
</reference>
<dbReference type="Pfam" id="PF00684">
    <property type="entry name" value="DnaJ_CXXCXGXG"/>
    <property type="match status" value="1"/>
</dbReference>
<keyword evidence="3" id="KW-0677">Repeat</keyword>
<evidence type="ECO:0000259" key="8">
    <source>
        <dbReference type="PROSITE" id="PS50076"/>
    </source>
</evidence>
<dbReference type="PRINTS" id="PR00625">
    <property type="entry name" value="JDOMAIN"/>
</dbReference>
<gene>
    <name evidence="10" type="ORF">HLB44_31320</name>
</gene>
<evidence type="ECO:0000256" key="5">
    <source>
        <dbReference type="ARBA" id="ARBA00022833"/>
    </source>
</evidence>
<evidence type="ECO:0000256" key="2">
    <source>
        <dbReference type="ARBA" id="ARBA00022723"/>
    </source>
</evidence>
<dbReference type="Gene3D" id="2.10.230.10">
    <property type="entry name" value="Heat shock protein DnaJ, cysteine-rich domain"/>
    <property type="match status" value="1"/>
</dbReference>
<organism evidence="10 11">
    <name type="scientific">Pseudaquabacterium terrae</name>
    <dbReference type="NCBI Taxonomy" id="2732868"/>
    <lineage>
        <taxon>Bacteria</taxon>
        <taxon>Pseudomonadati</taxon>
        <taxon>Pseudomonadota</taxon>
        <taxon>Betaproteobacteria</taxon>
        <taxon>Burkholderiales</taxon>
        <taxon>Sphaerotilaceae</taxon>
        <taxon>Pseudaquabacterium</taxon>
    </lineage>
</organism>
<keyword evidence="5 7" id="KW-0862">Zinc</keyword>
<sequence>MPGSMRRQGLQRRIELSTDDAYVELGLAPGASESEVKAAWRRLVSRWHPDRNRSPDAAARMQRVNGAYERIRLAVGIDAPADTGAAGSGRTVRQRVRLSLEDAALGCTRVLRGRLVDDCSDCRGLGTLVQRMPCTTCAGSGQVRESLWFGWLSAQARCSACDGSGHLNPPCPACAGAGRRASRYRRTVRFPAGLRQGDVLNAEGAAGQQGGFDGTLELHVEVSAHPFFVVGDDGTLRCEMPVDGFAWIAETWVDVPTLEGLQQIRLRRGRHVYRLRGQGLPLERGDGERGDYVVTIAPVFAEAPSPRQRALLEQLAEAAAAAPAEAARDWHTTLQAWDRQRRRDGAA</sequence>
<keyword evidence="4 7" id="KW-0863">Zinc-finger</keyword>
<dbReference type="PANTHER" id="PTHR43096">
    <property type="entry name" value="DNAJ HOMOLOG 1, MITOCHONDRIAL-RELATED"/>
    <property type="match status" value="1"/>
</dbReference>
<feature type="domain" description="CR-type" evidence="9">
    <location>
        <begin position="106"/>
        <end position="183"/>
    </location>
</feature>
<dbReference type="InterPro" id="IPR002939">
    <property type="entry name" value="DnaJ_C"/>
</dbReference>
<dbReference type="InterPro" id="IPR001623">
    <property type="entry name" value="DnaJ_domain"/>
</dbReference>
<comment type="caution">
    <text evidence="10">The sequence shown here is derived from an EMBL/GenBank/DDBJ whole genome shotgun (WGS) entry which is preliminary data.</text>
</comment>
<accession>A0ABX2ES72</accession>
<keyword evidence="6" id="KW-0346">Stress response</keyword>